<dbReference type="SUPFAM" id="SSF50974">
    <property type="entry name" value="Nitrous oxide reductase, N-terminal domain"/>
    <property type="match status" value="1"/>
</dbReference>
<gene>
    <name evidence="1" type="ORF">CLEP1334_LOCUS23628</name>
</gene>
<reference evidence="1" key="1">
    <citation type="submission" date="2021-01" db="EMBL/GenBank/DDBJ databases">
        <authorList>
            <person name="Corre E."/>
            <person name="Pelletier E."/>
            <person name="Niang G."/>
            <person name="Scheremetjew M."/>
            <person name="Finn R."/>
            <person name="Kale V."/>
            <person name="Holt S."/>
            <person name="Cochrane G."/>
            <person name="Meng A."/>
            <person name="Brown T."/>
            <person name="Cohen L."/>
        </authorList>
    </citation>
    <scope>NUCLEOTIDE SEQUENCE</scope>
    <source>
        <strain evidence="1">RCC1130</strain>
    </source>
</reference>
<proteinExistence type="predicted"/>
<name>A0A7S0JEQ2_9EUKA</name>
<dbReference type="InterPro" id="IPR015943">
    <property type="entry name" value="WD40/YVTN_repeat-like_dom_sf"/>
</dbReference>
<dbReference type="Gene3D" id="1.25.40.20">
    <property type="entry name" value="Ankyrin repeat-containing domain"/>
    <property type="match status" value="1"/>
</dbReference>
<accession>A0A7S0JEQ2</accession>
<dbReference type="Gene3D" id="2.130.10.10">
    <property type="entry name" value="YVTN repeat-like/Quinoprotein amine dehydrogenase"/>
    <property type="match status" value="2"/>
</dbReference>
<dbReference type="PANTHER" id="PTHR47197">
    <property type="entry name" value="PROTEIN NIRF"/>
    <property type="match status" value="1"/>
</dbReference>
<dbReference type="InterPro" id="IPR036770">
    <property type="entry name" value="Ankyrin_rpt-contain_sf"/>
</dbReference>
<dbReference type="InterPro" id="IPR051200">
    <property type="entry name" value="Host-pathogen_enzymatic-act"/>
</dbReference>
<dbReference type="InterPro" id="IPR011045">
    <property type="entry name" value="N2O_reductase_N"/>
</dbReference>
<dbReference type="EMBL" id="HBER01047134">
    <property type="protein sequence ID" value="CAD8548338.1"/>
    <property type="molecule type" value="Transcribed_RNA"/>
</dbReference>
<dbReference type="PANTHER" id="PTHR47197:SF3">
    <property type="entry name" value="DIHYDRO-HEME D1 DEHYDROGENASE"/>
    <property type="match status" value="1"/>
</dbReference>
<organism evidence="1">
    <name type="scientific">Calcidiscus leptoporus</name>
    <dbReference type="NCBI Taxonomy" id="127549"/>
    <lineage>
        <taxon>Eukaryota</taxon>
        <taxon>Haptista</taxon>
        <taxon>Haptophyta</taxon>
        <taxon>Prymnesiophyceae</taxon>
        <taxon>Coccolithales</taxon>
        <taxon>Calcidiscaceae</taxon>
        <taxon>Calcidiscus</taxon>
    </lineage>
</organism>
<protein>
    <submittedName>
        <fullName evidence="1">Uncharacterized protein</fullName>
    </submittedName>
</protein>
<evidence type="ECO:0000313" key="1">
    <source>
        <dbReference type="EMBL" id="CAD8548338.1"/>
    </source>
</evidence>
<sequence length="634" mass="67276">MHKGYISLWRRPSEAEARAVSVVAQVAGKELVREVRLTAHKEVRKLMHQSRALVDHSADGNITKMREALCAYANPDSARDGKSAMEAAVANGQVAAAECLLDFKASVRPSRLGNPALLRSALEIKDAKAKLDLLELLIGAGASVTDVEAEEAHATECGVEGHRKWIGIAAVGNKLFCAPCNASSVLVIDAHTNAMRTIECGVEGTDKWMSIAAVGSKLFCAPYNSLSVLVIDAETEAVQTIECGIQGKWHGIAAVGSKLFCAPNKSQHVLVIDAEAEVVRTIDCGVDGDDQWHGIAAVGTKLFCCPRSASVVLVIDAESEAVRTIECGVEGKKKWYGIAAAGSKLFCAPSSASCVLVIDAETEAVRTIECGIDGVDKWNSIVAVENTLFCAPRMASSILVIDAEQESVRTIECGVEGGAKWNGVAAANGKLFFAPFNASSVLVLDTDCSSRADELTSALQKQAEQRSVFTGSVDRVFPGRRLKTSFAKCLPSMVLAVANDPCRITFANAAALAAGQQAPLTLSSHPGLAVVKRNEKVEKKKEWKWIWLAIGPASRAISCCMRDGELFDPEGGVVSTDGMNLKVGSATHLLWNTVGPALLQEAVQKKHPQLLKFRISPEGAAVSVASGLCLAADF</sequence>
<dbReference type="AlphaFoldDB" id="A0A7S0JEQ2"/>